<evidence type="ECO:0000256" key="7">
    <source>
        <dbReference type="SAM" id="SignalP"/>
    </source>
</evidence>
<sequence>MRKNRGFSVSSKAVMMCCLAFLLIPASFAFAAPNKPFPQHTTYTSGSIKPNHVTQSAMDNSVKAKWDSWKSAYLKTAGTGKYYVKYQSNGDTVSEAHGYGMLATVLMAGYDSNAQTYFDGLYQYYKAHPSSNNSKLMAWKQNSSFQNIEGDDSATDGDMDIAYSLLLADKQWGSSGSINYLQAGKDIINAIMQSDVNQSQWTLRLGDWATDNTFKNATRPSDFMLNHLKAFQAATGDARWANVIDKTYTIINSLYNGYSSSTGLLPDFVVLSGSTYKPASADFLEGANDGSYDYNSCRTPWRITTDYLMTGDSRALNQLNQMNSWISAKVSGNPSNVKDGYKLNGTVTGSGGSGAFYAPFGVSAMTSSVNQNWLNSVWTKTAGSSNEGYYEDSIKLFSMIVMSGNWWTY</sequence>
<dbReference type="EC" id="3.2.1.-" evidence="6"/>
<keyword evidence="6" id="KW-0624">Polysaccharide degradation</keyword>
<evidence type="ECO:0000256" key="2">
    <source>
        <dbReference type="ARBA" id="ARBA00022729"/>
    </source>
</evidence>
<reference evidence="8" key="1">
    <citation type="submission" date="2013-08" db="EMBL/GenBank/DDBJ databases">
        <title>Characterization of a family 8 lichenase of Paenibacillus sp. X4 from the soil of North American Alpine region.</title>
        <authorList>
            <person name="Na H.B."/>
            <person name="Jeong Y.S."/>
            <person name="Kim H.J."/>
            <person name="Kim S.K."/>
            <person name="Kim J."/>
            <person name="Yun H.D."/>
            <person name="Lee J.-K."/>
            <person name="Kim H."/>
        </authorList>
    </citation>
    <scope>NUCLEOTIDE SEQUENCE</scope>
    <source>
        <strain evidence="8">X4</strain>
    </source>
</reference>
<dbReference type="GO" id="GO:0004553">
    <property type="term" value="F:hydrolase activity, hydrolyzing O-glycosyl compounds"/>
    <property type="evidence" value="ECO:0007669"/>
    <property type="project" value="InterPro"/>
</dbReference>
<dbReference type="InterPro" id="IPR012341">
    <property type="entry name" value="6hp_glycosidase-like_sf"/>
</dbReference>
<dbReference type="AlphaFoldDB" id="A0A088BCU2"/>
<dbReference type="SMR" id="A0A088BCU2"/>
<accession>A0A088BCU2</accession>
<dbReference type="BRENDA" id="3.2.1.6">
    <property type="organism ID" value="6850"/>
</dbReference>
<dbReference type="PDB" id="5XD0">
    <property type="method" value="X-ray"/>
    <property type="resolution" value="1.79 A"/>
    <property type="chains" value="A/B=1-409"/>
</dbReference>
<dbReference type="PRINTS" id="PR00735">
    <property type="entry name" value="GLHYDRLASE8"/>
</dbReference>
<evidence type="ECO:0000313" key="8">
    <source>
        <dbReference type="EMBL" id="AGV55649.1"/>
    </source>
</evidence>
<proteinExistence type="evidence at protein level"/>
<evidence type="ECO:0000256" key="6">
    <source>
        <dbReference type="RuleBase" id="RU361167"/>
    </source>
</evidence>
<dbReference type="InterPro" id="IPR002037">
    <property type="entry name" value="Glyco_hydro_8"/>
</dbReference>
<dbReference type="InterPro" id="IPR019834">
    <property type="entry name" value="Glyco_hydro_8_CS"/>
</dbReference>
<dbReference type="PROSITE" id="PS00812">
    <property type="entry name" value="GLYCOSYL_HYDROL_F8"/>
    <property type="match status" value="1"/>
</dbReference>
<evidence type="ECO:0000256" key="3">
    <source>
        <dbReference type="ARBA" id="ARBA00022801"/>
    </source>
</evidence>
<dbReference type="SUPFAM" id="SSF48208">
    <property type="entry name" value="Six-hairpin glycosidases"/>
    <property type="match status" value="1"/>
</dbReference>
<dbReference type="PDBsum" id="5XD0"/>
<dbReference type="EMBL" id="KF514662">
    <property type="protein sequence ID" value="AGV55649.1"/>
    <property type="molecule type" value="Genomic_DNA"/>
</dbReference>
<evidence type="ECO:0000256" key="4">
    <source>
        <dbReference type="ARBA" id="ARBA00023295"/>
    </source>
</evidence>
<reference evidence="9" key="2">
    <citation type="journal article" date="2017" name="Appl. Microbiol. Biotechnol.">
        <title>Improvement of enzyme activity of beta-1,3-1,4-glucanase from Paenibacillus sp. X4 by error-prone PCR and structural insights of mutated residues.</title>
        <authorList>
            <person name="Baek S.C."/>
            <person name="Ho T.H."/>
            <person name="Lee H.W."/>
            <person name="Jung W.K."/>
            <person name="Gang H.S."/>
            <person name="Kang L.W."/>
            <person name="Kim H."/>
        </authorList>
    </citation>
    <scope>X-RAY CRYSTALLOGRAPHY (1.79 ANGSTROMS)</scope>
</reference>
<dbReference type="Pfam" id="PF01270">
    <property type="entry name" value="Glyco_hydro_8"/>
    <property type="match status" value="1"/>
</dbReference>
<comment type="similarity">
    <text evidence="1 6">Belongs to the glycosyl hydrolase 8 (cellulase D) family.</text>
</comment>
<gene>
    <name evidence="8" type="primary">lic8H</name>
</gene>
<feature type="chain" id="PRO_5001836241" description="Glucanase" evidence="7">
    <location>
        <begin position="32"/>
        <end position="409"/>
    </location>
</feature>
<evidence type="ECO:0000256" key="1">
    <source>
        <dbReference type="ARBA" id="ARBA00009209"/>
    </source>
</evidence>
<dbReference type="Gene3D" id="1.50.10.10">
    <property type="match status" value="1"/>
</dbReference>
<keyword evidence="2 7" id="KW-0732">Signal</keyword>
<dbReference type="InterPro" id="IPR008928">
    <property type="entry name" value="6-hairpin_glycosidase_sf"/>
</dbReference>
<organism evidence="8">
    <name type="scientific">Paenibacillus sp. X4</name>
    <dbReference type="NCBI Taxonomy" id="1392929"/>
    <lineage>
        <taxon>Bacteria</taxon>
        <taxon>Bacillati</taxon>
        <taxon>Bacillota</taxon>
        <taxon>Bacilli</taxon>
        <taxon>Bacillales</taxon>
        <taxon>Paenibacillaceae</taxon>
        <taxon>Paenibacillus</taxon>
    </lineage>
</organism>
<keyword evidence="4 6" id="KW-0326">Glycosidase</keyword>
<feature type="active site" description="Nucleophile" evidence="5">
    <location>
        <position position="156"/>
    </location>
</feature>
<keyword evidence="6" id="KW-0119">Carbohydrate metabolism</keyword>
<evidence type="ECO:0000256" key="5">
    <source>
        <dbReference type="PROSITE-ProRule" id="PRU10058"/>
    </source>
</evidence>
<dbReference type="BRENDA" id="3.2.1.73">
    <property type="organism ID" value="6850"/>
</dbReference>
<name>A0A088BCU2_9BACL</name>
<keyword evidence="9" id="KW-0002">3D-structure</keyword>
<feature type="signal peptide" evidence="7">
    <location>
        <begin position="1"/>
        <end position="31"/>
    </location>
</feature>
<dbReference type="GO" id="GO:0000272">
    <property type="term" value="P:polysaccharide catabolic process"/>
    <property type="evidence" value="ECO:0007669"/>
    <property type="project" value="UniProtKB-KW"/>
</dbReference>
<evidence type="ECO:0007829" key="9">
    <source>
        <dbReference type="PDB" id="5XD0"/>
    </source>
</evidence>
<protein>
    <recommendedName>
        <fullName evidence="6">Glucanase</fullName>
        <ecNumber evidence="6">3.2.1.-</ecNumber>
    </recommendedName>
</protein>
<keyword evidence="3 6" id="KW-0378">Hydrolase</keyword>